<protein>
    <submittedName>
        <fullName evidence="3">UBC-like protein</fullName>
    </submittedName>
</protein>
<dbReference type="EMBL" id="ML978125">
    <property type="protein sequence ID" value="KAF2099866.1"/>
    <property type="molecule type" value="Genomic_DNA"/>
</dbReference>
<feature type="domain" description="UBC core" evidence="2">
    <location>
        <begin position="4"/>
        <end position="164"/>
    </location>
</feature>
<dbReference type="PANTHER" id="PTHR24067">
    <property type="entry name" value="UBIQUITIN-CONJUGATING ENZYME E2"/>
    <property type="match status" value="1"/>
</dbReference>
<comment type="caution">
    <text evidence="3">The sequence shown here is derived from an EMBL/GenBank/DDBJ whole genome shotgun (WGS) entry which is preliminary data.</text>
</comment>
<dbReference type="CDD" id="cd23809">
    <property type="entry name" value="UBCc_UBE2Z"/>
    <property type="match status" value="1"/>
</dbReference>
<proteinExistence type="predicted"/>
<feature type="domain" description="UBC core" evidence="2">
    <location>
        <begin position="284"/>
        <end position="438"/>
    </location>
</feature>
<gene>
    <name evidence="3" type="ORF">NA57DRAFT_38512</name>
</gene>
<dbReference type="PROSITE" id="PS50127">
    <property type="entry name" value="UBC_2"/>
    <property type="match status" value="2"/>
</dbReference>
<organism evidence="3 4">
    <name type="scientific">Rhizodiscina lignyota</name>
    <dbReference type="NCBI Taxonomy" id="1504668"/>
    <lineage>
        <taxon>Eukaryota</taxon>
        <taxon>Fungi</taxon>
        <taxon>Dikarya</taxon>
        <taxon>Ascomycota</taxon>
        <taxon>Pezizomycotina</taxon>
        <taxon>Dothideomycetes</taxon>
        <taxon>Pleosporomycetidae</taxon>
        <taxon>Aulographales</taxon>
        <taxon>Rhizodiscinaceae</taxon>
        <taxon>Rhizodiscina</taxon>
    </lineage>
</organism>
<dbReference type="SUPFAM" id="SSF54495">
    <property type="entry name" value="UBC-like"/>
    <property type="match status" value="2"/>
</dbReference>
<dbReference type="Pfam" id="PF00179">
    <property type="entry name" value="UQ_con"/>
    <property type="match status" value="2"/>
</dbReference>
<dbReference type="Gene3D" id="3.10.110.10">
    <property type="entry name" value="Ubiquitin Conjugating Enzyme"/>
    <property type="match status" value="2"/>
</dbReference>
<dbReference type="Proteomes" id="UP000799772">
    <property type="component" value="Unassembled WGS sequence"/>
</dbReference>
<accession>A0A9P4M6M9</accession>
<evidence type="ECO:0000313" key="3">
    <source>
        <dbReference type="EMBL" id="KAF2099866.1"/>
    </source>
</evidence>
<dbReference type="InterPro" id="IPR000608">
    <property type="entry name" value="UBC"/>
</dbReference>
<dbReference type="OrthoDB" id="1926878at2759"/>
<dbReference type="InterPro" id="IPR016135">
    <property type="entry name" value="UBQ-conjugating_enzyme/RWD"/>
</dbReference>
<evidence type="ECO:0000259" key="2">
    <source>
        <dbReference type="PROSITE" id="PS50127"/>
    </source>
</evidence>
<evidence type="ECO:0000256" key="1">
    <source>
        <dbReference type="ARBA" id="ARBA00022786"/>
    </source>
</evidence>
<keyword evidence="4" id="KW-1185">Reference proteome</keyword>
<dbReference type="AlphaFoldDB" id="A0A9P4M6M9"/>
<sequence length="455" mass="51846">MANQSIIRITRELHDMQKGSDLSIAVACKDSDVRHVRALVIGPPDTPYEFGYFEFQIRFGKDYPTKPPTVTAMTTNGGRTRFNPNIYAGGKVCLSILGTWRGERGEEWSSAQGLESILLSIQSLMSGNPYENEPGFEDANSDGDKRAQKAYIDKIRHETLRISVIERLEDYLGISRRPKIAVYSADSDYSNAFDAPFEPFIDKCKRRFLWYYDSYALSMDNGLRMHKDGAHFEKMPFEGPSNSMDGTFMYSNLKSRVQTIHDKLNEETLAWAGEGQVAVQQEKSISVNLQRQFEQIVEVYKKTDALSLDLELVDKNPFLWQLILYGRPMTHLDGGIFRIKIYLSPRYPAEQPRVKVETPLFHHRVSSSGDLCYLVTSDNCEDMKIHVQAIVAAIEDDHPAYDPRTLVNPEASKLLWGTADDKKIYNRKLRRSVQDSAEYVDALLDLMQSANIPVR</sequence>
<dbReference type="FunFam" id="3.10.110.10:FF:000126">
    <property type="entry name" value="Ubiquitin conjugating enzyme, putative"/>
    <property type="match status" value="1"/>
</dbReference>
<dbReference type="SMART" id="SM00212">
    <property type="entry name" value="UBCc"/>
    <property type="match status" value="2"/>
</dbReference>
<keyword evidence="1" id="KW-0833">Ubl conjugation pathway</keyword>
<name>A0A9P4M6M9_9PEZI</name>
<evidence type="ECO:0000313" key="4">
    <source>
        <dbReference type="Proteomes" id="UP000799772"/>
    </source>
</evidence>
<dbReference type="InterPro" id="IPR050113">
    <property type="entry name" value="Ub_conjugating_enzyme"/>
</dbReference>
<dbReference type="CDD" id="cd00195">
    <property type="entry name" value="UBCc_UEV"/>
    <property type="match status" value="1"/>
</dbReference>
<reference evidence="3" key="1">
    <citation type="journal article" date="2020" name="Stud. Mycol.">
        <title>101 Dothideomycetes genomes: a test case for predicting lifestyles and emergence of pathogens.</title>
        <authorList>
            <person name="Haridas S."/>
            <person name="Albert R."/>
            <person name="Binder M."/>
            <person name="Bloem J."/>
            <person name="Labutti K."/>
            <person name="Salamov A."/>
            <person name="Andreopoulos B."/>
            <person name="Baker S."/>
            <person name="Barry K."/>
            <person name="Bills G."/>
            <person name="Bluhm B."/>
            <person name="Cannon C."/>
            <person name="Castanera R."/>
            <person name="Culley D."/>
            <person name="Daum C."/>
            <person name="Ezra D."/>
            <person name="Gonzalez J."/>
            <person name="Henrissat B."/>
            <person name="Kuo A."/>
            <person name="Liang C."/>
            <person name="Lipzen A."/>
            <person name="Lutzoni F."/>
            <person name="Magnuson J."/>
            <person name="Mondo S."/>
            <person name="Nolan M."/>
            <person name="Ohm R."/>
            <person name="Pangilinan J."/>
            <person name="Park H.-J."/>
            <person name="Ramirez L."/>
            <person name="Alfaro M."/>
            <person name="Sun H."/>
            <person name="Tritt A."/>
            <person name="Yoshinaga Y."/>
            <person name="Zwiers L.-H."/>
            <person name="Turgeon B."/>
            <person name="Goodwin S."/>
            <person name="Spatafora J."/>
            <person name="Crous P."/>
            <person name="Grigoriev I."/>
        </authorList>
    </citation>
    <scope>NUCLEOTIDE SEQUENCE</scope>
    <source>
        <strain evidence="3">CBS 133067</strain>
    </source>
</reference>